<feature type="transmembrane region" description="Helical" evidence="7">
    <location>
        <begin position="106"/>
        <end position="124"/>
    </location>
</feature>
<dbReference type="PANTHER" id="PTHR11058:SF9">
    <property type="entry name" value="NADH-UBIQUINONE OXIDOREDUCTASE CHAIN 3"/>
    <property type="match status" value="1"/>
</dbReference>
<evidence type="ECO:0000256" key="9">
    <source>
        <dbReference type="SAM" id="MobiDB-lite"/>
    </source>
</evidence>
<comment type="subunit">
    <text evidence="7">NDH-1 is composed of 14 different subunits. Subunits NuoA, H, J, K, L, M, N constitute the membrane sector of the complex.</text>
</comment>
<gene>
    <name evidence="7" type="primary">nuoA</name>
    <name evidence="10" type="ORF">HQ865_10650</name>
</gene>
<dbReference type="EMBL" id="CP054139">
    <property type="protein sequence ID" value="QKJ30202.1"/>
    <property type="molecule type" value="Genomic_DNA"/>
</dbReference>
<keyword evidence="6 7" id="KW-0472">Membrane</keyword>
<keyword evidence="7 8" id="KW-0520">NAD</keyword>
<keyword evidence="7 8" id="KW-0874">Quinone</keyword>
<evidence type="ECO:0000256" key="3">
    <source>
        <dbReference type="ARBA" id="ARBA00022448"/>
    </source>
</evidence>
<dbReference type="InterPro" id="IPR038430">
    <property type="entry name" value="NDAH_ubi_oxred_su3_sf"/>
</dbReference>
<comment type="subcellular location">
    <subcellularLocation>
        <location evidence="7 8">Cell membrane</location>
        <topology evidence="7 8">Multi-pass membrane protein</topology>
    </subcellularLocation>
    <subcellularLocation>
        <location evidence="1">Membrane</location>
        <topology evidence="1">Multi-pass membrane protein</topology>
    </subcellularLocation>
</comment>
<dbReference type="EC" id="7.1.1.-" evidence="7"/>
<evidence type="ECO:0000256" key="1">
    <source>
        <dbReference type="ARBA" id="ARBA00004141"/>
    </source>
</evidence>
<keyword evidence="4 7" id="KW-0812">Transmembrane</keyword>
<reference evidence="10 11" key="1">
    <citation type="submission" date="2020-05" db="EMBL/GenBank/DDBJ databases">
        <title>Mucilaginibacter mali sp. nov.</title>
        <authorList>
            <person name="Kim H.S."/>
            <person name="Lee K.C."/>
            <person name="Suh M.K."/>
            <person name="Kim J.-S."/>
            <person name="Han K.-I."/>
            <person name="Eom M.K."/>
            <person name="Shin Y.K."/>
            <person name="Lee J.-S."/>
        </authorList>
    </citation>
    <scope>NUCLEOTIDE SEQUENCE [LARGE SCALE GENOMIC DNA]</scope>
    <source>
        <strain evidence="10 11">G2-14</strain>
    </source>
</reference>
<keyword evidence="11" id="KW-1185">Reference proteome</keyword>
<comment type="catalytic activity">
    <reaction evidence="7 8">
        <text>a quinone + NADH + 5 H(+)(in) = a quinol + NAD(+) + 4 H(+)(out)</text>
        <dbReference type="Rhea" id="RHEA:57888"/>
        <dbReference type="ChEBI" id="CHEBI:15378"/>
        <dbReference type="ChEBI" id="CHEBI:24646"/>
        <dbReference type="ChEBI" id="CHEBI:57540"/>
        <dbReference type="ChEBI" id="CHEBI:57945"/>
        <dbReference type="ChEBI" id="CHEBI:132124"/>
    </reaction>
</comment>
<dbReference type="PANTHER" id="PTHR11058">
    <property type="entry name" value="NADH-UBIQUINONE OXIDOREDUCTASE CHAIN 3"/>
    <property type="match status" value="1"/>
</dbReference>
<name>A0A7D4UK91_9SPHI</name>
<evidence type="ECO:0000256" key="8">
    <source>
        <dbReference type="RuleBase" id="RU003639"/>
    </source>
</evidence>
<dbReference type="HAMAP" id="MF_01394">
    <property type="entry name" value="NDH1_NuoA"/>
    <property type="match status" value="1"/>
</dbReference>
<dbReference type="GO" id="GO:0050136">
    <property type="term" value="F:NADH dehydrogenase (quinone) (non-electrogenic) activity"/>
    <property type="evidence" value="ECO:0007669"/>
    <property type="project" value="UniProtKB-UniRule"/>
</dbReference>
<evidence type="ECO:0000313" key="10">
    <source>
        <dbReference type="EMBL" id="QKJ30202.1"/>
    </source>
</evidence>
<proteinExistence type="inferred from homology"/>
<sequence>MGEISQISEFGKILVFIITGFVLVAVTLFVGKLVAPDKPNPEKLTSYECGEEPTGNAWIPFNPRFYVIALVFLLFEVEMVFIIPWATIFGSHELIAADSRWGKFTLIEMLIFMGILILGLVYVWRKGDLNWIKPEAEIPHTNVLIPASLYDKLNTEQGNYTIKAFSALTEKEIATSQVPIATPSTAPATETSATTPATPPVRKPMFKPSFKKPENES</sequence>
<dbReference type="GO" id="GO:0008137">
    <property type="term" value="F:NADH dehydrogenase (ubiquinone) activity"/>
    <property type="evidence" value="ECO:0007669"/>
    <property type="project" value="InterPro"/>
</dbReference>
<keyword evidence="5 7" id="KW-1133">Transmembrane helix</keyword>
<evidence type="ECO:0000256" key="7">
    <source>
        <dbReference type="HAMAP-Rule" id="MF_01394"/>
    </source>
</evidence>
<feature type="transmembrane region" description="Helical" evidence="7">
    <location>
        <begin position="65"/>
        <end position="86"/>
    </location>
</feature>
<evidence type="ECO:0000256" key="2">
    <source>
        <dbReference type="ARBA" id="ARBA00008472"/>
    </source>
</evidence>
<keyword evidence="3 7" id="KW-0813">Transport</keyword>
<dbReference type="KEGG" id="mmab:HQ865_10650"/>
<evidence type="ECO:0000256" key="5">
    <source>
        <dbReference type="ARBA" id="ARBA00022989"/>
    </source>
</evidence>
<keyword evidence="7" id="KW-1003">Cell membrane</keyword>
<protein>
    <recommendedName>
        <fullName evidence="7">NADH-quinone oxidoreductase subunit A</fullName>
        <ecNumber evidence="7">7.1.1.-</ecNumber>
    </recommendedName>
    <alternativeName>
        <fullName evidence="7">NADH dehydrogenase I subunit A</fullName>
    </alternativeName>
    <alternativeName>
        <fullName evidence="7">NDH-1 subunit A</fullName>
    </alternativeName>
    <alternativeName>
        <fullName evidence="7">NUO1</fullName>
    </alternativeName>
</protein>
<dbReference type="InterPro" id="IPR023043">
    <property type="entry name" value="NAD(P)H_OxRDtase_bac/plastid"/>
</dbReference>
<evidence type="ECO:0000256" key="4">
    <source>
        <dbReference type="ARBA" id="ARBA00022692"/>
    </source>
</evidence>
<dbReference type="GO" id="GO:0048038">
    <property type="term" value="F:quinone binding"/>
    <property type="evidence" value="ECO:0007669"/>
    <property type="project" value="UniProtKB-KW"/>
</dbReference>
<comment type="similarity">
    <text evidence="2 7 8">Belongs to the complex I subunit 3 family.</text>
</comment>
<dbReference type="InterPro" id="IPR000440">
    <property type="entry name" value="NADH_UbQ/plastoQ_OxRdtase_su3"/>
</dbReference>
<dbReference type="GO" id="GO:0005886">
    <property type="term" value="C:plasma membrane"/>
    <property type="evidence" value="ECO:0007669"/>
    <property type="project" value="UniProtKB-SubCell"/>
</dbReference>
<keyword evidence="7" id="KW-1278">Translocase</keyword>
<evidence type="ECO:0000313" key="11">
    <source>
        <dbReference type="Proteomes" id="UP000505355"/>
    </source>
</evidence>
<feature type="transmembrane region" description="Helical" evidence="7">
    <location>
        <begin position="13"/>
        <end position="35"/>
    </location>
</feature>
<dbReference type="RefSeq" id="WP_173414889.1">
    <property type="nucleotide sequence ID" value="NZ_CP054139.1"/>
</dbReference>
<feature type="compositionally biased region" description="Low complexity" evidence="9">
    <location>
        <begin position="181"/>
        <end position="196"/>
    </location>
</feature>
<dbReference type="AlphaFoldDB" id="A0A7D4UK91"/>
<dbReference type="Proteomes" id="UP000505355">
    <property type="component" value="Chromosome"/>
</dbReference>
<dbReference type="Pfam" id="PF00507">
    <property type="entry name" value="Oxidored_q4"/>
    <property type="match status" value="1"/>
</dbReference>
<comment type="function">
    <text evidence="7">NDH-1 shuttles electrons from NADH, via FMN and iron-sulfur (Fe-S) centers, to quinones in the respiratory chain. The immediate electron acceptor for the enzyme in this species is believed to be a menaquinone. Couples the redox reaction to proton translocation (for every two electrons transferred, four hydrogen ions are translocated across the cytoplasmic membrane), and thus conserves the redox energy in a proton gradient.</text>
</comment>
<accession>A0A7D4UK91</accession>
<organism evidence="10 11">
    <name type="scientific">Mucilaginibacter mali</name>
    <dbReference type="NCBI Taxonomy" id="2740462"/>
    <lineage>
        <taxon>Bacteria</taxon>
        <taxon>Pseudomonadati</taxon>
        <taxon>Bacteroidota</taxon>
        <taxon>Sphingobacteriia</taxon>
        <taxon>Sphingobacteriales</taxon>
        <taxon>Sphingobacteriaceae</taxon>
        <taxon>Mucilaginibacter</taxon>
    </lineage>
</organism>
<dbReference type="Gene3D" id="1.20.58.1610">
    <property type="entry name" value="NADH:ubiquinone/plastoquinone oxidoreductase, chain 3"/>
    <property type="match status" value="1"/>
</dbReference>
<feature type="region of interest" description="Disordered" evidence="9">
    <location>
        <begin position="180"/>
        <end position="217"/>
    </location>
</feature>
<evidence type="ECO:0000256" key="6">
    <source>
        <dbReference type="ARBA" id="ARBA00023136"/>
    </source>
</evidence>
<dbReference type="GO" id="GO:0030964">
    <property type="term" value="C:NADH dehydrogenase complex"/>
    <property type="evidence" value="ECO:0007669"/>
    <property type="project" value="TreeGrafter"/>
</dbReference>